<proteinExistence type="predicted"/>
<dbReference type="RefSeq" id="WP_139067347.1">
    <property type="nucleotide sequence ID" value="NZ_CP040812.1"/>
</dbReference>
<name>A0A5B7X5Z4_9FLAO</name>
<sequence>MRIPTDFCVNQQKETIVQILTDHIIFERIYTGMQEVTKAANPTCEDFDPVHFYNGFANAWIFLVAYELPDEVEEALKDELSDIFFKYFREDLAKPYDQRKTAIDLANHIFIDWETTIDKAERRLRSA</sequence>
<evidence type="ECO:0000313" key="2">
    <source>
        <dbReference type="Proteomes" id="UP000309016"/>
    </source>
</evidence>
<organism evidence="1 2">
    <name type="scientific">Antarcticibacterium flavum</name>
    <dbReference type="NCBI Taxonomy" id="2058175"/>
    <lineage>
        <taxon>Bacteria</taxon>
        <taxon>Pseudomonadati</taxon>
        <taxon>Bacteroidota</taxon>
        <taxon>Flavobacteriia</taxon>
        <taxon>Flavobacteriales</taxon>
        <taxon>Flavobacteriaceae</taxon>
        <taxon>Antarcticibacterium</taxon>
    </lineage>
</organism>
<gene>
    <name evidence="1" type="ORF">FHG64_16090</name>
</gene>
<accession>A0A5B7X5Z4</accession>
<dbReference type="AlphaFoldDB" id="A0A5B7X5Z4"/>
<dbReference type="KEGG" id="afla:FHG64_16090"/>
<reference evidence="1 2" key="1">
    <citation type="submission" date="2019-06" db="EMBL/GenBank/DDBJ databases">
        <title>Complete genome sequence of Antarcticibacterium flavum KCTC 52984T from an Antarctic marine sediment.</title>
        <authorList>
            <person name="Lee Y.M."/>
            <person name="Shin S.C."/>
        </authorList>
    </citation>
    <scope>NUCLEOTIDE SEQUENCE [LARGE SCALE GENOMIC DNA]</scope>
    <source>
        <strain evidence="1 2">KCTC 52984</strain>
    </source>
</reference>
<evidence type="ECO:0000313" key="1">
    <source>
        <dbReference type="EMBL" id="QCY70789.1"/>
    </source>
</evidence>
<dbReference type="Proteomes" id="UP000309016">
    <property type="component" value="Chromosome"/>
</dbReference>
<protein>
    <submittedName>
        <fullName evidence="1">Uncharacterized protein</fullName>
    </submittedName>
</protein>
<dbReference type="EMBL" id="CP040812">
    <property type="protein sequence ID" value="QCY70789.1"/>
    <property type="molecule type" value="Genomic_DNA"/>
</dbReference>
<keyword evidence="2" id="KW-1185">Reference proteome</keyword>